<keyword evidence="1" id="KW-0812">Transmembrane</keyword>
<evidence type="ECO:0000256" key="1">
    <source>
        <dbReference type="SAM" id="Phobius"/>
    </source>
</evidence>
<proteinExistence type="predicted"/>
<dbReference type="OrthoDB" id="677868at2"/>
<gene>
    <name evidence="2" type="ORF">AFK71_08035</name>
</gene>
<feature type="transmembrane region" description="Helical" evidence="1">
    <location>
        <begin position="34"/>
        <end position="56"/>
    </location>
</feature>
<dbReference type="EMBL" id="LGTO01000005">
    <property type="protein sequence ID" value="KNE21589.1"/>
    <property type="molecule type" value="Genomic_DNA"/>
</dbReference>
<dbReference type="AlphaFoldDB" id="A0A0L0QSQ7"/>
<feature type="transmembrane region" description="Helical" evidence="1">
    <location>
        <begin position="6"/>
        <end position="22"/>
    </location>
</feature>
<dbReference type="RefSeq" id="WP_050351021.1">
    <property type="nucleotide sequence ID" value="NZ_BOSN01000004.1"/>
</dbReference>
<evidence type="ECO:0008006" key="4">
    <source>
        <dbReference type="Google" id="ProtNLM"/>
    </source>
</evidence>
<evidence type="ECO:0000313" key="3">
    <source>
        <dbReference type="Proteomes" id="UP000036780"/>
    </source>
</evidence>
<dbReference type="InterPro" id="IPR019277">
    <property type="entry name" value="DUF2304"/>
</dbReference>
<organism evidence="2 3">
    <name type="scientific">Virgibacillus pantothenticus</name>
    <dbReference type="NCBI Taxonomy" id="1473"/>
    <lineage>
        <taxon>Bacteria</taxon>
        <taxon>Bacillati</taxon>
        <taxon>Bacillota</taxon>
        <taxon>Bacilli</taxon>
        <taxon>Bacillales</taxon>
        <taxon>Bacillaceae</taxon>
        <taxon>Virgibacillus</taxon>
    </lineage>
</organism>
<comment type="caution">
    <text evidence="2">The sequence shown here is derived from an EMBL/GenBank/DDBJ whole genome shotgun (WGS) entry which is preliminary data.</text>
</comment>
<keyword evidence="3" id="KW-1185">Reference proteome</keyword>
<dbReference type="Pfam" id="PF10066">
    <property type="entry name" value="DUF2304"/>
    <property type="match status" value="1"/>
</dbReference>
<dbReference type="PATRIC" id="fig|1473.5.peg.4652"/>
<accession>A0A0L0QSQ7</accession>
<dbReference type="Proteomes" id="UP000036780">
    <property type="component" value="Unassembled WGS sequence"/>
</dbReference>
<keyword evidence="1" id="KW-1133">Transmembrane helix</keyword>
<protein>
    <recommendedName>
        <fullName evidence="4">Glycosyl transferase</fullName>
    </recommendedName>
</protein>
<name>A0A0L0QSQ7_VIRPA</name>
<sequence>MDITIFSFIIVCIFFVIVIEAVRRGIFETKDSLIWIFTCIVLGVLSLSPGLLNFLAKFLGIVYAPSLLFLFGLLCTIIMIFDLTKRISKLNNKVILLTQELSLLKQDYQKHLNKTSKQRKENA</sequence>
<keyword evidence="1" id="KW-0472">Membrane</keyword>
<evidence type="ECO:0000313" key="2">
    <source>
        <dbReference type="EMBL" id="KNE21589.1"/>
    </source>
</evidence>
<dbReference type="GeneID" id="66872645"/>
<reference evidence="3" key="1">
    <citation type="submission" date="2015-07" db="EMBL/GenBank/DDBJ databases">
        <title>Fjat-10053 dsm26.</title>
        <authorList>
            <person name="Liu B."/>
            <person name="Wang J."/>
            <person name="Zhu Y."/>
            <person name="Liu G."/>
            <person name="Chen Q."/>
            <person name="Chen Z."/>
            <person name="Lan J."/>
            <person name="Che J."/>
            <person name="Ge C."/>
            <person name="Shi H."/>
            <person name="Pan Z."/>
            <person name="Liu X."/>
        </authorList>
    </citation>
    <scope>NUCLEOTIDE SEQUENCE [LARGE SCALE GENOMIC DNA]</scope>
    <source>
        <strain evidence="3">DSM 26</strain>
    </source>
</reference>
<feature type="transmembrane region" description="Helical" evidence="1">
    <location>
        <begin position="62"/>
        <end position="83"/>
    </location>
</feature>